<evidence type="ECO:0000256" key="10">
    <source>
        <dbReference type="ARBA" id="ARBA00038489"/>
    </source>
</evidence>
<comment type="function">
    <text evidence="1">Thiol-specific peroxidase that catalyzes the reduction of hydrogen peroxide and organic hydroperoxides to water and alcohols, respectively. Plays a role in cell protection against oxidative stress by detoxifying peroxides and as sensor of hydrogen peroxide-mediated signaling events.</text>
</comment>
<evidence type="ECO:0000256" key="1">
    <source>
        <dbReference type="ARBA" id="ARBA00003330"/>
    </source>
</evidence>
<evidence type="ECO:0000259" key="14">
    <source>
        <dbReference type="PROSITE" id="PS51352"/>
    </source>
</evidence>
<dbReference type="EMBL" id="LGTC01000001">
    <property type="protein sequence ID" value="KNY27530.1"/>
    <property type="molecule type" value="Genomic_DNA"/>
</dbReference>
<feature type="domain" description="Thioredoxin" evidence="14">
    <location>
        <begin position="2"/>
        <end position="152"/>
    </location>
</feature>
<dbReference type="InterPro" id="IPR013766">
    <property type="entry name" value="Thioredoxin_domain"/>
</dbReference>
<accession>A0A0L6JP97</accession>
<evidence type="ECO:0000256" key="11">
    <source>
        <dbReference type="ARBA" id="ARBA00041373"/>
    </source>
</evidence>
<evidence type="ECO:0000256" key="5">
    <source>
        <dbReference type="ARBA" id="ARBA00022862"/>
    </source>
</evidence>
<evidence type="ECO:0000256" key="3">
    <source>
        <dbReference type="ARBA" id="ARBA00013017"/>
    </source>
</evidence>
<dbReference type="InterPro" id="IPR024706">
    <property type="entry name" value="Peroxiredoxin_AhpC-typ"/>
</dbReference>
<dbReference type="InterPro" id="IPR036249">
    <property type="entry name" value="Thioredoxin-like_sf"/>
</dbReference>
<evidence type="ECO:0000256" key="12">
    <source>
        <dbReference type="ARBA" id="ARBA00049091"/>
    </source>
</evidence>
<dbReference type="PIRSF" id="PIRSF000239">
    <property type="entry name" value="AHPC"/>
    <property type="match status" value="1"/>
</dbReference>
<keyword evidence="5" id="KW-0049">Antioxidant</keyword>
<dbReference type="InterPro" id="IPR000866">
    <property type="entry name" value="AhpC/TSA"/>
</dbReference>
<dbReference type="STRING" id="398512.Bccel_2801"/>
<dbReference type="PANTHER" id="PTHR42801">
    <property type="entry name" value="THIOREDOXIN-DEPENDENT PEROXIDE REDUCTASE"/>
    <property type="match status" value="1"/>
</dbReference>
<evidence type="ECO:0000256" key="13">
    <source>
        <dbReference type="PIRSR" id="PIRSR000239-1"/>
    </source>
</evidence>
<dbReference type="RefSeq" id="WP_036944584.1">
    <property type="nucleotide sequence ID" value="NZ_JQKC01000032.1"/>
</dbReference>
<gene>
    <name evidence="15" type="ORF">Bccel_2801</name>
</gene>
<comment type="caution">
    <text evidence="15">The sequence shown here is derived from an EMBL/GenBank/DDBJ whole genome shotgun (WGS) entry which is preliminary data.</text>
</comment>
<dbReference type="CDD" id="cd03017">
    <property type="entry name" value="PRX_BCP"/>
    <property type="match status" value="1"/>
</dbReference>
<evidence type="ECO:0000256" key="7">
    <source>
        <dbReference type="ARBA" id="ARBA00023157"/>
    </source>
</evidence>
<comment type="subunit">
    <text evidence="2">Monomer.</text>
</comment>
<comment type="catalytic activity">
    <reaction evidence="12">
        <text>a hydroperoxide + [thioredoxin]-dithiol = an alcohol + [thioredoxin]-disulfide + H2O</text>
        <dbReference type="Rhea" id="RHEA:62620"/>
        <dbReference type="Rhea" id="RHEA-COMP:10698"/>
        <dbReference type="Rhea" id="RHEA-COMP:10700"/>
        <dbReference type="ChEBI" id="CHEBI:15377"/>
        <dbReference type="ChEBI" id="CHEBI:29950"/>
        <dbReference type="ChEBI" id="CHEBI:30879"/>
        <dbReference type="ChEBI" id="CHEBI:35924"/>
        <dbReference type="ChEBI" id="CHEBI:50058"/>
        <dbReference type="EC" id="1.11.1.24"/>
    </reaction>
</comment>
<evidence type="ECO:0000256" key="9">
    <source>
        <dbReference type="ARBA" id="ARBA00032824"/>
    </source>
</evidence>
<protein>
    <recommendedName>
        <fullName evidence="3">thioredoxin-dependent peroxiredoxin</fullName>
        <ecNumber evidence="3">1.11.1.24</ecNumber>
    </recommendedName>
    <alternativeName>
        <fullName evidence="11">Bacterioferritin comigratory protein</fullName>
    </alternativeName>
    <alternativeName>
        <fullName evidence="9">Thioredoxin peroxidase</fullName>
    </alternativeName>
</protein>
<keyword evidence="7" id="KW-1015">Disulfide bond</keyword>
<dbReference type="Pfam" id="PF00578">
    <property type="entry name" value="AhpC-TSA"/>
    <property type="match status" value="1"/>
</dbReference>
<dbReference type="Gene3D" id="3.40.30.10">
    <property type="entry name" value="Glutaredoxin"/>
    <property type="match status" value="1"/>
</dbReference>
<sequence length="152" mass="17288">MIEAGSKVEDFTLKDEQGNDISLADFKGKKVVLYFYPKDNTPGCTKQACSFRDVYDDILETGAVIIGISPDKPASHKKFKEKFNLPFYLLCDEDHKVAEIFGAWGEKKMYGKTYMGIIRSTFIIDEDMSVIKVYPKVTPEGHGEEILDFIKR</sequence>
<evidence type="ECO:0000256" key="8">
    <source>
        <dbReference type="ARBA" id="ARBA00023284"/>
    </source>
</evidence>
<dbReference type="GO" id="GO:0034599">
    <property type="term" value="P:cellular response to oxidative stress"/>
    <property type="evidence" value="ECO:0007669"/>
    <property type="project" value="TreeGrafter"/>
</dbReference>
<name>A0A0L6JP97_9FIRM</name>
<dbReference type="GO" id="GO:0008379">
    <property type="term" value="F:thioredoxin peroxidase activity"/>
    <property type="evidence" value="ECO:0007669"/>
    <property type="project" value="TreeGrafter"/>
</dbReference>
<comment type="similarity">
    <text evidence="10">Belongs to the peroxiredoxin family. BCP/PrxQ subfamily.</text>
</comment>
<dbReference type="PATRIC" id="fig|398512.5.peg.2933"/>
<dbReference type="GO" id="GO:0045454">
    <property type="term" value="P:cell redox homeostasis"/>
    <property type="evidence" value="ECO:0007669"/>
    <property type="project" value="TreeGrafter"/>
</dbReference>
<keyword evidence="6" id="KW-0560">Oxidoreductase</keyword>
<dbReference type="FunFam" id="3.40.30.10:FF:000007">
    <property type="entry name" value="Thioredoxin-dependent thiol peroxidase"/>
    <property type="match status" value="1"/>
</dbReference>
<dbReference type="PROSITE" id="PS51352">
    <property type="entry name" value="THIOREDOXIN_2"/>
    <property type="match status" value="1"/>
</dbReference>
<dbReference type="PANTHER" id="PTHR42801:SF4">
    <property type="entry name" value="AHPC_TSA FAMILY PROTEIN"/>
    <property type="match status" value="1"/>
</dbReference>
<keyword evidence="8" id="KW-0676">Redox-active center</keyword>
<proteinExistence type="inferred from homology"/>
<evidence type="ECO:0000313" key="16">
    <source>
        <dbReference type="Proteomes" id="UP000036923"/>
    </source>
</evidence>
<dbReference type="NCBIfam" id="NF006960">
    <property type="entry name" value="PRK09437.1"/>
    <property type="match status" value="1"/>
</dbReference>
<evidence type="ECO:0000313" key="15">
    <source>
        <dbReference type="EMBL" id="KNY27530.1"/>
    </source>
</evidence>
<evidence type="ECO:0000256" key="4">
    <source>
        <dbReference type="ARBA" id="ARBA00022559"/>
    </source>
</evidence>
<reference evidence="16" key="1">
    <citation type="submission" date="2015-07" db="EMBL/GenBank/DDBJ databases">
        <title>Near-Complete Genome Sequence of the Cellulolytic Bacterium Bacteroides (Pseudobacteroides) cellulosolvens ATCC 35603.</title>
        <authorList>
            <person name="Dassa B."/>
            <person name="Utturkar S.M."/>
            <person name="Klingeman D.M."/>
            <person name="Hurt R.A."/>
            <person name="Keller M."/>
            <person name="Xu J."/>
            <person name="Reddy Y.H.K."/>
            <person name="Borovok I."/>
            <person name="Grinberg I.R."/>
            <person name="Lamed R."/>
            <person name="Zhivin O."/>
            <person name="Bayer E.A."/>
            <person name="Brown S.D."/>
        </authorList>
    </citation>
    <scope>NUCLEOTIDE SEQUENCE [LARGE SCALE GENOMIC DNA]</scope>
    <source>
        <strain evidence="16">DSM 2933</strain>
    </source>
</reference>
<dbReference type="Proteomes" id="UP000036923">
    <property type="component" value="Unassembled WGS sequence"/>
</dbReference>
<dbReference type="InterPro" id="IPR050924">
    <property type="entry name" value="Peroxiredoxin_BCP/PrxQ"/>
</dbReference>
<dbReference type="AlphaFoldDB" id="A0A0L6JP97"/>
<feature type="active site" description="Cysteine sulfenic acid (-SOH) intermediate; for peroxidase activity" evidence="13">
    <location>
        <position position="44"/>
    </location>
</feature>
<keyword evidence="16" id="KW-1185">Reference proteome</keyword>
<dbReference type="EC" id="1.11.1.24" evidence="3"/>
<keyword evidence="4" id="KW-0575">Peroxidase</keyword>
<dbReference type="SUPFAM" id="SSF52833">
    <property type="entry name" value="Thioredoxin-like"/>
    <property type="match status" value="1"/>
</dbReference>
<evidence type="ECO:0000256" key="6">
    <source>
        <dbReference type="ARBA" id="ARBA00023002"/>
    </source>
</evidence>
<organism evidence="15 16">
    <name type="scientific">Pseudobacteroides cellulosolvens ATCC 35603 = DSM 2933</name>
    <dbReference type="NCBI Taxonomy" id="398512"/>
    <lineage>
        <taxon>Bacteria</taxon>
        <taxon>Bacillati</taxon>
        <taxon>Bacillota</taxon>
        <taxon>Clostridia</taxon>
        <taxon>Eubacteriales</taxon>
        <taxon>Oscillospiraceae</taxon>
        <taxon>Pseudobacteroides</taxon>
    </lineage>
</organism>
<dbReference type="GO" id="GO:0005737">
    <property type="term" value="C:cytoplasm"/>
    <property type="evidence" value="ECO:0007669"/>
    <property type="project" value="TreeGrafter"/>
</dbReference>
<dbReference type="OrthoDB" id="9812811at2"/>
<dbReference type="eggNOG" id="COG1225">
    <property type="taxonomic scope" value="Bacteria"/>
</dbReference>
<evidence type="ECO:0000256" key="2">
    <source>
        <dbReference type="ARBA" id="ARBA00011245"/>
    </source>
</evidence>